<keyword evidence="3" id="KW-1185">Reference proteome</keyword>
<accession>A0ABD2YGJ9</accession>
<organism evidence="2 3">
    <name type="scientific">Cinchona calisaya</name>
    <dbReference type="NCBI Taxonomy" id="153742"/>
    <lineage>
        <taxon>Eukaryota</taxon>
        <taxon>Viridiplantae</taxon>
        <taxon>Streptophyta</taxon>
        <taxon>Embryophyta</taxon>
        <taxon>Tracheophyta</taxon>
        <taxon>Spermatophyta</taxon>
        <taxon>Magnoliopsida</taxon>
        <taxon>eudicotyledons</taxon>
        <taxon>Gunneridae</taxon>
        <taxon>Pentapetalae</taxon>
        <taxon>asterids</taxon>
        <taxon>lamiids</taxon>
        <taxon>Gentianales</taxon>
        <taxon>Rubiaceae</taxon>
        <taxon>Cinchonoideae</taxon>
        <taxon>Cinchoneae</taxon>
        <taxon>Cinchona</taxon>
    </lineage>
</organism>
<evidence type="ECO:0000256" key="1">
    <source>
        <dbReference type="ARBA" id="ARBA00009995"/>
    </source>
</evidence>
<proteinExistence type="inferred from homology"/>
<dbReference type="EMBL" id="JBJUIK010000013">
    <property type="protein sequence ID" value="KAL3506510.1"/>
    <property type="molecule type" value="Genomic_DNA"/>
</dbReference>
<reference evidence="2 3" key="1">
    <citation type="submission" date="2024-11" db="EMBL/GenBank/DDBJ databases">
        <title>A near-complete genome assembly of Cinchona calisaya.</title>
        <authorList>
            <person name="Lian D.C."/>
            <person name="Zhao X.W."/>
            <person name="Wei L."/>
        </authorList>
    </citation>
    <scope>NUCLEOTIDE SEQUENCE [LARGE SCALE GENOMIC DNA]</scope>
    <source>
        <tissue evidence="2">Nenye</tissue>
    </source>
</reference>
<name>A0ABD2YGJ9_9GENT</name>
<comment type="similarity">
    <text evidence="1">Belongs to the UDP-glycosyltransferase family.</text>
</comment>
<comment type="caution">
    <text evidence="2">The sequence shown here is derived from an EMBL/GenBank/DDBJ whole genome shotgun (WGS) entry which is preliminary data.</text>
</comment>
<evidence type="ECO:0000313" key="3">
    <source>
        <dbReference type="Proteomes" id="UP001630127"/>
    </source>
</evidence>
<dbReference type="SUPFAM" id="SSF53756">
    <property type="entry name" value="UDP-Glycosyltransferase/glycogen phosphorylase"/>
    <property type="match status" value="1"/>
</dbReference>
<dbReference type="PANTHER" id="PTHR11926">
    <property type="entry name" value="GLUCOSYL/GLUCURONOSYL TRANSFERASES"/>
    <property type="match status" value="1"/>
</dbReference>
<gene>
    <name evidence="2" type="ORF">ACH5RR_031892</name>
</gene>
<sequence length="290" mass="32640">MGVKKVTFSTSLSATTRMIKQANTSPEGLSIVPFSDGYDNGVVWGSDDIRDFLTSLISNGSQAMRGLITAKSNESRPITHVIYTPFMPFVSQVAYERGISSTLLWTQTAAVLDIYYCNFSGYSEKIEKITSSEIVELPGLPLLKVCDLPSFLLDSCPDVNRIALEEMKVHFEPLEKEQNGKILVNTFDSLEYEALRALKKFKILAIGPLVPSAFLSGTHDSLDASFRGDMMMPMWKDYVKWLNSKDERSLVYVAFGSYSELPIEQNRRDCKRVDTKWKAILVGDKKTIKW</sequence>
<dbReference type="Proteomes" id="UP001630127">
    <property type="component" value="Unassembled WGS sequence"/>
</dbReference>
<evidence type="ECO:0000313" key="2">
    <source>
        <dbReference type="EMBL" id="KAL3506510.1"/>
    </source>
</evidence>
<protein>
    <submittedName>
        <fullName evidence="2">Uncharacterized protein</fullName>
    </submittedName>
</protein>
<dbReference type="PANTHER" id="PTHR11926:SF1539">
    <property type="entry name" value="GLYCOSYLTRANSFERASE"/>
    <property type="match status" value="1"/>
</dbReference>
<dbReference type="Gene3D" id="3.40.50.2000">
    <property type="entry name" value="Glycogen Phosphorylase B"/>
    <property type="match status" value="1"/>
</dbReference>
<dbReference type="AlphaFoldDB" id="A0ABD2YGJ9"/>